<dbReference type="GO" id="GO:0005681">
    <property type="term" value="C:spliceosomal complex"/>
    <property type="evidence" value="ECO:0007669"/>
    <property type="project" value="UniProtKB-KW"/>
</dbReference>
<dbReference type="PROSITE" id="PS51025">
    <property type="entry name" value="PWI"/>
    <property type="match status" value="1"/>
</dbReference>
<dbReference type="Proteomes" id="UP000534930">
    <property type="component" value="Unassembled WGS sequence"/>
</dbReference>
<feature type="region of interest" description="Disordered" evidence="10">
    <location>
        <begin position="73"/>
        <end position="109"/>
    </location>
</feature>
<feature type="non-terminal residue" evidence="12">
    <location>
        <position position="673"/>
    </location>
</feature>
<dbReference type="InterPro" id="IPR036483">
    <property type="entry name" value="PWI_dom_sf"/>
</dbReference>
<feature type="region of interest" description="Disordered" evidence="10">
    <location>
        <begin position="162"/>
        <end position="183"/>
    </location>
</feature>
<dbReference type="EMBL" id="VWZQ01004574">
    <property type="protein sequence ID" value="NXH27994.1"/>
    <property type="molecule type" value="Genomic_DNA"/>
</dbReference>
<accession>A0A7K9ISU4</accession>
<comment type="caution">
    <text evidence="12">The sequence shown here is derived from an EMBL/GenBank/DDBJ whole genome shotgun (WGS) entry which is preliminary data.</text>
</comment>
<feature type="compositionally biased region" description="Polar residues" evidence="10">
    <location>
        <begin position="170"/>
        <end position="183"/>
    </location>
</feature>
<keyword evidence="13" id="KW-1185">Reference proteome</keyword>
<feature type="compositionally biased region" description="Basic and acidic residues" evidence="10">
    <location>
        <begin position="73"/>
        <end position="107"/>
    </location>
</feature>
<evidence type="ECO:0000256" key="1">
    <source>
        <dbReference type="ARBA" id="ARBA00004123"/>
    </source>
</evidence>
<evidence type="ECO:0000313" key="13">
    <source>
        <dbReference type="Proteomes" id="UP000534930"/>
    </source>
</evidence>
<dbReference type="InterPro" id="IPR010541">
    <property type="entry name" value="Prp3_C"/>
</dbReference>
<feature type="non-terminal residue" evidence="12">
    <location>
        <position position="1"/>
    </location>
</feature>
<keyword evidence="7" id="KW-0539">Nucleus</keyword>
<evidence type="ECO:0000256" key="8">
    <source>
        <dbReference type="ARBA" id="ARBA00032955"/>
    </source>
</evidence>
<evidence type="ECO:0000256" key="2">
    <source>
        <dbReference type="ARBA" id="ARBA00016514"/>
    </source>
</evidence>
<keyword evidence="6" id="KW-0508">mRNA splicing</keyword>
<protein>
    <recommendedName>
        <fullName evidence="2">U4/U6 small nuclear ribonucleoprotein Prp3</fullName>
    </recommendedName>
    <alternativeName>
        <fullName evidence="8">Pre-mRNA-splicing factor 3</fullName>
    </alternativeName>
</protein>
<dbReference type="GO" id="GO:0046540">
    <property type="term" value="C:U4/U6 x U5 tri-snRNP complex"/>
    <property type="evidence" value="ECO:0007669"/>
    <property type="project" value="InterPro"/>
</dbReference>
<proteinExistence type="predicted"/>
<organism evidence="12 13">
    <name type="scientific">Myiagra hebetior</name>
    <dbReference type="NCBI Taxonomy" id="381031"/>
    <lineage>
        <taxon>Eukaryota</taxon>
        <taxon>Metazoa</taxon>
        <taxon>Chordata</taxon>
        <taxon>Craniata</taxon>
        <taxon>Vertebrata</taxon>
        <taxon>Euteleostomi</taxon>
        <taxon>Archelosauria</taxon>
        <taxon>Archosauria</taxon>
        <taxon>Dinosauria</taxon>
        <taxon>Saurischia</taxon>
        <taxon>Theropoda</taxon>
        <taxon>Coelurosauria</taxon>
        <taxon>Aves</taxon>
        <taxon>Neognathae</taxon>
        <taxon>Neoaves</taxon>
        <taxon>Telluraves</taxon>
        <taxon>Australaves</taxon>
        <taxon>Passeriformes</taxon>
        <taxon>Corvoidea</taxon>
        <taxon>Monarchidae</taxon>
        <taxon>Myiagra</taxon>
    </lineage>
</organism>
<dbReference type="Pfam" id="PF08572">
    <property type="entry name" value="PRP3"/>
    <property type="match status" value="2"/>
</dbReference>
<dbReference type="InterPro" id="IPR013881">
    <property type="entry name" value="Pre-mRNA_splic_Prp3_dom"/>
</dbReference>
<keyword evidence="5" id="KW-0747">Spliceosome</keyword>
<evidence type="ECO:0000256" key="5">
    <source>
        <dbReference type="ARBA" id="ARBA00022728"/>
    </source>
</evidence>
<keyword evidence="3" id="KW-0597">Phosphoprotein</keyword>
<evidence type="ECO:0000256" key="7">
    <source>
        <dbReference type="ARBA" id="ARBA00023242"/>
    </source>
</evidence>
<dbReference type="AlphaFoldDB" id="A0A7K9ISU4"/>
<dbReference type="SMART" id="SM00311">
    <property type="entry name" value="PWI"/>
    <property type="match status" value="1"/>
</dbReference>
<evidence type="ECO:0000256" key="6">
    <source>
        <dbReference type="ARBA" id="ARBA00023187"/>
    </source>
</evidence>
<comment type="function">
    <text evidence="9">Plays a role in pre-mRNA splicing as component of the U4/U6-U5 tri-snRNP complex that is involved in spliceosome assembly, and as component of the precatalytic spliceosome (spliceosome B complex).</text>
</comment>
<dbReference type="InterPro" id="IPR027104">
    <property type="entry name" value="Prp3"/>
</dbReference>
<evidence type="ECO:0000256" key="4">
    <source>
        <dbReference type="ARBA" id="ARBA00022664"/>
    </source>
</evidence>
<name>A0A7K9ISU4_9CORV</name>
<dbReference type="FunFam" id="1.20.1390.10:FF:000003">
    <property type="entry name" value="U4/U6 small nuclear ribonucleoprotein Prp3"/>
    <property type="match status" value="1"/>
</dbReference>
<dbReference type="Pfam" id="PF06544">
    <property type="entry name" value="Prp3_C"/>
    <property type="match status" value="1"/>
</dbReference>
<dbReference type="PANTHER" id="PTHR14212">
    <property type="entry name" value="U4/U6-ASSOCIATED RNA SPLICING FACTOR-RELATED"/>
    <property type="match status" value="1"/>
</dbReference>
<reference evidence="12 13" key="1">
    <citation type="submission" date="2019-09" db="EMBL/GenBank/DDBJ databases">
        <title>Bird 10,000 Genomes (B10K) Project - Family phase.</title>
        <authorList>
            <person name="Zhang G."/>
        </authorList>
    </citation>
    <scope>NUCLEOTIDE SEQUENCE [LARGE SCALE GENOMIC DNA]</scope>
    <source>
        <strain evidence="12">B10K-DU-001-33</strain>
        <tissue evidence="12">Muscle</tissue>
    </source>
</reference>
<evidence type="ECO:0000256" key="3">
    <source>
        <dbReference type="ARBA" id="ARBA00022553"/>
    </source>
</evidence>
<sequence length="673" mass="75811">MSLSKRELDELKPWIEKTVKRVLGFSEPTVVTAALNCVGKGMDKKKAADHLKPFLDDSTLRFVDKLFEAVEEGRSSRHSKSNSDRNRKRELKDVFGDDSEVSKESSGVKKRRIPRFEEVEDEPEVIPGPPSESPGMLTKLQIKQMMEAATRQIEERKKQLSFISPPTPQPKISSSSQSERLPIGNTIQPSQAATFMNDAIEKARKAAELQARIQAQLALKPGLIGNANMVGLANLHAMGIAPPKVELKDQTKPTPLILDEQGRTVDATGKEIELTHRMPTLKANIRAVKREQFKQQLKEKPSEDMESNTYFDPRVSITPAQRQKRTFKFHEKGKFEKIAQRLRTKAQLEKLQAEISQAARKTGIHTSTKLALITPKKELKEGEIPEIEWWDSYIIPNGLDLKGGATSKKDEYFGITNLVEHPAQLNPPGMALAWGAWLGKKVSHGSLSHCHVPWEPSQLRFPSLAVRISNLMRVLGTEAVQDPTKVEAHVRAQMAKRQKAHEEANAARKLTAEQRKAKKVKKLKEDVSQGVHIAVYRVRNLSNPAKKFKIEANAGQLYLTGVVVLHKDVNVVVVEGGPKAQKKFKRLMLHRIKWDEQTSNTKGEDDDESDEESVKKTNKCSLVWEGTAKDRSFGEMKFKQCPTENMAREHFKKHSAEHYWDLALSESVLESTD</sequence>
<dbReference type="SUPFAM" id="SSF101233">
    <property type="entry name" value="PWI domain"/>
    <property type="match status" value="1"/>
</dbReference>
<comment type="subcellular location">
    <subcellularLocation>
        <location evidence="1">Nucleus</location>
    </subcellularLocation>
</comment>
<dbReference type="PANTHER" id="PTHR14212:SF0">
    <property type="entry name" value="U4_U6 SMALL NUCLEAR RIBONUCLEOPROTEIN PRP3"/>
    <property type="match status" value="1"/>
</dbReference>
<evidence type="ECO:0000256" key="9">
    <source>
        <dbReference type="ARBA" id="ARBA00035603"/>
    </source>
</evidence>
<dbReference type="InterPro" id="IPR002483">
    <property type="entry name" value="PWI_dom"/>
</dbReference>
<dbReference type="Pfam" id="PF01480">
    <property type="entry name" value="PWI"/>
    <property type="match status" value="1"/>
</dbReference>
<dbReference type="Gene3D" id="1.20.1390.10">
    <property type="entry name" value="PWI domain"/>
    <property type="match status" value="1"/>
</dbReference>
<evidence type="ECO:0000256" key="10">
    <source>
        <dbReference type="SAM" id="MobiDB-lite"/>
    </source>
</evidence>
<dbReference type="CDD" id="cd24162">
    <property type="entry name" value="Prp3_C"/>
    <property type="match status" value="1"/>
</dbReference>
<keyword evidence="4" id="KW-0507">mRNA processing</keyword>
<gene>
    <name evidence="12" type="primary">Prpf3</name>
    <name evidence="12" type="ORF">MYIHEB_R04240</name>
</gene>
<feature type="domain" description="PWI" evidence="11">
    <location>
        <begin position="1"/>
        <end position="87"/>
    </location>
</feature>
<evidence type="ECO:0000259" key="11">
    <source>
        <dbReference type="PROSITE" id="PS51025"/>
    </source>
</evidence>
<evidence type="ECO:0000313" key="12">
    <source>
        <dbReference type="EMBL" id="NXH27994.1"/>
    </source>
</evidence>
<dbReference type="GO" id="GO:0000398">
    <property type="term" value="P:mRNA splicing, via spliceosome"/>
    <property type="evidence" value="ECO:0007669"/>
    <property type="project" value="InterPro"/>
</dbReference>